<keyword evidence="2" id="KW-0433">Leucine-rich repeat</keyword>
<evidence type="ECO:0000256" key="1">
    <source>
        <dbReference type="ARBA" id="ARBA00004138"/>
    </source>
</evidence>
<dbReference type="AlphaFoldDB" id="A0A6A5BYY5"/>
<dbReference type="Pfam" id="PF14580">
    <property type="entry name" value="LRR_9"/>
    <property type="match status" value="1"/>
</dbReference>
<dbReference type="Gene3D" id="3.80.10.10">
    <property type="entry name" value="Ribonuclease Inhibitor"/>
    <property type="match status" value="2"/>
</dbReference>
<feature type="region of interest" description="Disordered" evidence="6">
    <location>
        <begin position="91"/>
        <end position="142"/>
    </location>
</feature>
<evidence type="ECO:0000256" key="5">
    <source>
        <dbReference type="ARBA" id="ARBA00023273"/>
    </source>
</evidence>
<evidence type="ECO:0000256" key="2">
    <source>
        <dbReference type="ARBA" id="ARBA00022614"/>
    </source>
</evidence>
<dbReference type="SUPFAM" id="SSF52075">
    <property type="entry name" value="Outer arm dynein light chain 1"/>
    <property type="match status" value="1"/>
</dbReference>
<dbReference type="VEuPathDB" id="AmoebaDB:NF0127110"/>
<dbReference type="PANTHER" id="PTHR45973">
    <property type="entry name" value="PROTEIN PHOSPHATASE 1 REGULATORY SUBUNIT SDS22-RELATED"/>
    <property type="match status" value="1"/>
</dbReference>
<dbReference type="SMART" id="SM00365">
    <property type="entry name" value="LRR_SD22"/>
    <property type="match status" value="5"/>
</dbReference>
<dbReference type="InterPro" id="IPR003591">
    <property type="entry name" value="Leu-rich_rpt_typical-subtyp"/>
</dbReference>
<keyword evidence="3" id="KW-0677">Repeat</keyword>
<protein>
    <recommendedName>
        <fullName evidence="9">Dynein assembly factor 1, axonemal homolog</fullName>
    </recommendedName>
</protein>
<dbReference type="RefSeq" id="XP_044562872.1">
    <property type="nucleotide sequence ID" value="XM_044705894.1"/>
</dbReference>
<dbReference type="InterPro" id="IPR032675">
    <property type="entry name" value="LRR_dom_sf"/>
</dbReference>
<dbReference type="GeneID" id="68109892"/>
<proteinExistence type="predicted"/>
<dbReference type="EMBL" id="VFQX01000030">
    <property type="protein sequence ID" value="KAF0978159.1"/>
    <property type="molecule type" value="Genomic_DNA"/>
</dbReference>
<dbReference type="VEuPathDB" id="AmoebaDB:FDP41_002674"/>
<comment type="caution">
    <text evidence="7">The sequence shown here is derived from an EMBL/GenBank/DDBJ whole genome shotgun (WGS) entry which is preliminary data.</text>
</comment>
<evidence type="ECO:0008006" key="9">
    <source>
        <dbReference type="Google" id="ProtNLM"/>
    </source>
</evidence>
<evidence type="ECO:0000313" key="7">
    <source>
        <dbReference type="EMBL" id="KAF0978159.1"/>
    </source>
</evidence>
<dbReference type="InterPro" id="IPR001611">
    <property type="entry name" value="Leu-rich_rpt"/>
</dbReference>
<evidence type="ECO:0000256" key="6">
    <source>
        <dbReference type="SAM" id="MobiDB-lite"/>
    </source>
</evidence>
<name>A0A6A5BYY5_NAEFO</name>
<keyword evidence="4" id="KW-0969">Cilium</keyword>
<feature type="region of interest" description="Disordered" evidence="6">
    <location>
        <begin position="1"/>
        <end position="49"/>
    </location>
</feature>
<reference evidence="7 8" key="1">
    <citation type="journal article" date="2019" name="Sci. Rep.">
        <title>Nanopore sequencing improves the draft genome of the human pathogenic amoeba Naegleria fowleri.</title>
        <authorList>
            <person name="Liechti N."/>
            <person name="Schurch N."/>
            <person name="Bruggmann R."/>
            <person name="Wittwer M."/>
        </authorList>
    </citation>
    <scope>NUCLEOTIDE SEQUENCE [LARGE SCALE GENOMIC DNA]</scope>
    <source>
        <strain evidence="7 8">ATCC 30894</strain>
    </source>
</reference>
<dbReference type="VEuPathDB" id="AmoebaDB:NF0061390"/>
<gene>
    <name evidence="7" type="ORF">FDP41_002674</name>
</gene>
<keyword evidence="5" id="KW-0966">Cell projection</keyword>
<evidence type="ECO:0000256" key="3">
    <source>
        <dbReference type="ARBA" id="ARBA00022737"/>
    </source>
</evidence>
<dbReference type="Proteomes" id="UP000444721">
    <property type="component" value="Unassembled WGS sequence"/>
</dbReference>
<dbReference type="OrthoDB" id="1904536at2759"/>
<dbReference type="VEuPathDB" id="AmoebaDB:NfTy_057380"/>
<comment type="subcellular location">
    <subcellularLocation>
        <location evidence="1">Cell projection</location>
        <location evidence="1">Cilium</location>
    </subcellularLocation>
</comment>
<organism evidence="7 8">
    <name type="scientific">Naegleria fowleri</name>
    <name type="common">Brain eating amoeba</name>
    <dbReference type="NCBI Taxonomy" id="5763"/>
    <lineage>
        <taxon>Eukaryota</taxon>
        <taxon>Discoba</taxon>
        <taxon>Heterolobosea</taxon>
        <taxon>Tetramitia</taxon>
        <taxon>Eutetramitia</taxon>
        <taxon>Vahlkampfiidae</taxon>
        <taxon>Naegleria</taxon>
    </lineage>
</organism>
<dbReference type="PANTHER" id="PTHR45973:SF9">
    <property type="entry name" value="LEUCINE-RICH REPEAT-CONTAINING PROTEIN 46"/>
    <property type="match status" value="1"/>
</dbReference>
<accession>A0A6A5BYY5</accession>
<evidence type="ECO:0000256" key="4">
    <source>
        <dbReference type="ARBA" id="ARBA00023069"/>
    </source>
</evidence>
<dbReference type="PROSITE" id="PS51450">
    <property type="entry name" value="LRR"/>
    <property type="match status" value="5"/>
</dbReference>
<dbReference type="InterPro" id="IPR050576">
    <property type="entry name" value="Cilia_flagella_integrity"/>
</dbReference>
<dbReference type="SMART" id="SM00369">
    <property type="entry name" value="LRR_TYP"/>
    <property type="match status" value="4"/>
</dbReference>
<keyword evidence="8" id="KW-1185">Reference proteome</keyword>
<feature type="compositionally biased region" description="Low complexity" evidence="6">
    <location>
        <begin position="103"/>
        <end position="142"/>
    </location>
</feature>
<evidence type="ECO:0000313" key="8">
    <source>
        <dbReference type="Proteomes" id="UP000444721"/>
    </source>
</evidence>
<sequence length="585" mass="66402">MLSAEQLQALEKEWSTSAEVIPSPSPTTSSRWSYSGKQQEKGFSWSEGEKYDEELICSGARDGGKGAAAASYQTPTKKASSTWLSSLSKYNGYGNEGDDDANTNHSPTPHHSTPGSSPSIQPQQQGSSPSSSPSKQQQQHQSPRITVDLIRDLCSRQHLYQTPYLNDKLFLHFKGFRKIENLELYNEVKALWLEGNAITVIENLGHLTKLRCLYLNQNLITKIENLENLTNLQTLNLANNHISVVENLETCTQLETLNLGNNKISNIESLNMLCKLPRLSVLDLSSNQITDPEIVNILSKIPSLSVLYLKGNPVVSSLRNYRKVLISSIPKLNYLDERPVSPDERRCVQAWAKGGPVAEAEERKKIIEEKENRHEREMNAWLEMQQKASERRSQEEKEGVLKRMYYIEKLREANLPKETAIPLSLQPSLEKVEVPSMNTSLEKETIQQINRVEQTVIPPREASTPKESPPKELNHAIEGIVWNAEIRQVLLQSVRKELFNFEKVSKVVQSFVLKNYKVQDSSKQLVEMKDATSHDNKTFLVSACAYTSDRCRMEYSRLHKDNQDAPSKEQLNSPLVEIWQSKKLF</sequence>